<dbReference type="Proteomes" id="UP001160882">
    <property type="component" value="Unassembled WGS sequence"/>
</dbReference>
<feature type="transmembrane region" description="Helical" evidence="1">
    <location>
        <begin position="156"/>
        <end position="175"/>
    </location>
</feature>
<dbReference type="EMBL" id="JAOCGG010000016">
    <property type="protein sequence ID" value="MDH1630681.1"/>
    <property type="molecule type" value="Genomic_DNA"/>
</dbReference>
<gene>
    <name evidence="2" type="ORF">N5I14_10540</name>
</gene>
<organism evidence="2 3">
    <name type="scientific">Pseudomonas mosselii</name>
    <dbReference type="NCBI Taxonomy" id="78327"/>
    <lineage>
        <taxon>Bacteria</taxon>
        <taxon>Pseudomonadati</taxon>
        <taxon>Pseudomonadota</taxon>
        <taxon>Gammaproteobacteria</taxon>
        <taxon>Pseudomonadales</taxon>
        <taxon>Pseudomonadaceae</taxon>
        <taxon>Pseudomonas</taxon>
    </lineage>
</organism>
<evidence type="ECO:0000256" key="1">
    <source>
        <dbReference type="SAM" id="Phobius"/>
    </source>
</evidence>
<sequence>MMSKWLLKSHYLGASVVFVVALYVLCAVDNYAWVESSTLKWLVTEQILSTNEDSFLEVLSAVLWAVAFGVFCSLFMRSRSTVERCWLALYAAVSLFAFGEETSWGYHWFNYADAVPLLTAHNAQGETNLHNINVAEILGVSREATYYYYLENVSHLLNPLFYLFLSGLWLGLPLVKMSGAFKSLSLLRDMPVASMGFLVFFLLHSVFFIFVDVVLFNVGFIYEMFIALAALLVGLDIARANAAAVTEDVHGSALIGA</sequence>
<dbReference type="RefSeq" id="WP_280081776.1">
    <property type="nucleotide sequence ID" value="NZ_JAOCGG010000016.1"/>
</dbReference>
<evidence type="ECO:0000313" key="2">
    <source>
        <dbReference type="EMBL" id="MDH1630681.1"/>
    </source>
</evidence>
<reference evidence="2" key="1">
    <citation type="submission" date="2022-09" db="EMBL/GenBank/DDBJ databases">
        <title>Intensive care unit water sources are persistently colonized with multi-drug resistant bacteria and are the site of extensive horizontal gene transfer of antibiotic resistance genes.</title>
        <authorList>
            <person name="Diorio-Toth L."/>
        </authorList>
    </citation>
    <scope>NUCLEOTIDE SEQUENCE</scope>
    <source>
        <strain evidence="2">GD03782</strain>
    </source>
</reference>
<evidence type="ECO:0000313" key="3">
    <source>
        <dbReference type="Proteomes" id="UP001160882"/>
    </source>
</evidence>
<feature type="transmembrane region" description="Helical" evidence="1">
    <location>
        <begin position="195"/>
        <end position="214"/>
    </location>
</feature>
<feature type="transmembrane region" description="Helical" evidence="1">
    <location>
        <begin position="220"/>
        <end position="238"/>
    </location>
</feature>
<feature type="transmembrane region" description="Helical" evidence="1">
    <location>
        <begin position="54"/>
        <end position="75"/>
    </location>
</feature>
<name>A0AA42RY47_9PSED</name>
<accession>A0AA42RY47</accession>
<protein>
    <submittedName>
        <fullName evidence="2">Uncharacterized protein</fullName>
    </submittedName>
</protein>
<keyword evidence="1" id="KW-0812">Transmembrane</keyword>
<keyword evidence="1" id="KW-0472">Membrane</keyword>
<feature type="transmembrane region" description="Helical" evidence="1">
    <location>
        <begin position="12"/>
        <end position="34"/>
    </location>
</feature>
<keyword evidence="1" id="KW-1133">Transmembrane helix</keyword>
<comment type="caution">
    <text evidence="2">The sequence shown here is derived from an EMBL/GenBank/DDBJ whole genome shotgun (WGS) entry which is preliminary data.</text>
</comment>
<proteinExistence type="predicted"/>
<dbReference type="AlphaFoldDB" id="A0AA42RY47"/>